<feature type="compositionally biased region" description="Low complexity" evidence="5">
    <location>
        <begin position="23"/>
        <end position="37"/>
    </location>
</feature>
<feature type="region of interest" description="Disordered" evidence="5">
    <location>
        <begin position="998"/>
        <end position="1031"/>
    </location>
</feature>
<feature type="region of interest" description="Disordered" evidence="5">
    <location>
        <begin position="852"/>
        <end position="917"/>
    </location>
</feature>
<dbReference type="InterPro" id="IPR003822">
    <property type="entry name" value="PAH"/>
</dbReference>
<dbReference type="Gene3D" id="1.20.1160.11">
    <property type="entry name" value="Paired amphipathic helix"/>
    <property type="match status" value="3"/>
</dbReference>
<feature type="region of interest" description="Disordered" evidence="5">
    <location>
        <begin position="1"/>
        <end position="677"/>
    </location>
</feature>
<dbReference type="SUPFAM" id="SSF47762">
    <property type="entry name" value="PAH2 domain"/>
    <property type="match status" value="3"/>
</dbReference>
<feature type="compositionally biased region" description="Low complexity" evidence="5">
    <location>
        <begin position="797"/>
        <end position="809"/>
    </location>
</feature>
<keyword evidence="3 4" id="KW-0539">Nucleus</keyword>
<evidence type="ECO:0000313" key="7">
    <source>
        <dbReference type="EMBL" id="PXF49657.1"/>
    </source>
</evidence>
<feature type="compositionally biased region" description="Polar residues" evidence="5">
    <location>
        <begin position="665"/>
        <end position="676"/>
    </location>
</feature>
<dbReference type="InterPro" id="IPR013194">
    <property type="entry name" value="HDAC_interact_dom"/>
</dbReference>
<feature type="region of interest" description="Disordered" evidence="5">
    <location>
        <begin position="1669"/>
        <end position="1713"/>
    </location>
</feature>
<dbReference type="Proteomes" id="UP000247409">
    <property type="component" value="Unassembled WGS sequence"/>
</dbReference>
<dbReference type="Pfam" id="PF02671">
    <property type="entry name" value="PAH"/>
    <property type="match status" value="3"/>
</dbReference>
<accession>A0A2V3J6N2</accession>
<evidence type="ECO:0000256" key="5">
    <source>
        <dbReference type="SAM" id="MobiDB-lite"/>
    </source>
</evidence>
<feature type="compositionally biased region" description="Polar residues" evidence="5">
    <location>
        <begin position="900"/>
        <end position="909"/>
    </location>
</feature>
<name>A0A2V3J6N2_9FLOR</name>
<feature type="compositionally biased region" description="Low complexity" evidence="5">
    <location>
        <begin position="93"/>
        <end position="105"/>
    </location>
</feature>
<feature type="compositionally biased region" description="Pro residues" evidence="5">
    <location>
        <begin position="345"/>
        <end position="355"/>
    </location>
</feature>
<feature type="compositionally biased region" description="Pro residues" evidence="5">
    <location>
        <begin position="373"/>
        <end position="389"/>
    </location>
</feature>
<dbReference type="Pfam" id="PF08295">
    <property type="entry name" value="Sin3_corepress"/>
    <property type="match status" value="1"/>
</dbReference>
<feature type="compositionally biased region" description="Pro residues" evidence="5">
    <location>
        <begin position="109"/>
        <end position="130"/>
    </location>
</feature>
<dbReference type="PROSITE" id="PS51477">
    <property type="entry name" value="PAH"/>
    <property type="match status" value="2"/>
</dbReference>
<keyword evidence="8" id="KW-1185">Reference proteome</keyword>
<evidence type="ECO:0000256" key="4">
    <source>
        <dbReference type="PROSITE-ProRule" id="PRU00810"/>
    </source>
</evidence>
<evidence type="ECO:0000256" key="1">
    <source>
        <dbReference type="ARBA" id="ARBA00004123"/>
    </source>
</evidence>
<dbReference type="PANTHER" id="PTHR12346">
    <property type="entry name" value="SIN3B-RELATED"/>
    <property type="match status" value="1"/>
</dbReference>
<feature type="compositionally biased region" description="Basic and acidic residues" evidence="5">
    <location>
        <begin position="649"/>
        <end position="658"/>
    </location>
</feature>
<dbReference type="Pfam" id="PF16879">
    <property type="entry name" value="Sin3a_C"/>
    <property type="match status" value="1"/>
</dbReference>
<comment type="subcellular location">
    <subcellularLocation>
        <location evidence="1 4">Nucleus</location>
    </subcellularLocation>
</comment>
<dbReference type="InterPro" id="IPR039774">
    <property type="entry name" value="Sin3-like"/>
</dbReference>
<feature type="compositionally biased region" description="Pro residues" evidence="5">
    <location>
        <begin position="486"/>
        <end position="502"/>
    </location>
</feature>
<feature type="domain" description="Histone deacetylase interacting" evidence="6">
    <location>
        <begin position="1110"/>
        <end position="1195"/>
    </location>
</feature>
<organism evidence="7 8">
    <name type="scientific">Gracilariopsis chorda</name>
    <dbReference type="NCBI Taxonomy" id="448386"/>
    <lineage>
        <taxon>Eukaryota</taxon>
        <taxon>Rhodophyta</taxon>
        <taxon>Florideophyceae</taxon>
        <taxon>Rhodymeniophycidae</taxon>
        <taxon>Gracilariales</taxon>
        <taxon>Gracilariaceae</taxon>
        <taxon>Gracilariopsis</taxon>
    </lineage>
</organism>
<feature type="compositionally biased region" description="Polar residues" evidence="5">
    <location>
        <begin position="55"/>
        <end position="66"/>
    </location>
</feature>
<feature type="compositionally biased region" description="Polar residues" evidence="5">
    <location>
        <begin position="998"/>
        <end position="1007"/>
    </location>
</feature>
<proteinExistence type="predicted"/>
<dbReference type="PANTHER" id="PTHR12346:SF0">
    <property type="entry name" value="SIN3A, ISOFORM G"/>
    <property type="match status" value="1"/>
</dbReference>
<feature type="compositionally biased region" description="Pro residues" evidence="5">
    <location>
        <begin position="278"/>
        <end position="288"/>
    </location>
</feature>
<dbReference type="EMBL" id="NBIV01000003">
    <property type="protein sequence ID" value="PXF49657.1"/>
    <property type="molecule type" value="Genomic_DNA"/>
</dbReference>
<feature type="compositionally biased region" description="Polar residues" evidence="5">
    <location>
        <begin position="581"/>
        <end position="621"/>
    </location>
</feature>
<feature type="compositionally biased region" description="Low complexity" evidence="5">
    <location>
        <begin position="233"/>
        <end position="253"/>
    </location>
</feature>
<protein>
    <submittedName>
        <fullName evidence="7">Paired amphipathic helix protein Sin3a</fullName>
    </submittedName>
</protein>
<dbReference type="OrthoDB" id="10265969at2759"/>
<evidence type="ECO:0000259" key="6">
    <source>
        <dbReference type="SMART" id="SM00761"/>
    </source>
</evidence>
<reference evidence="7 8" key="1">
    <citation type="journal article" date="2018" name="Mol. Biol. Evol.">
        <title>Analysis of the draft genome of the red seaweed Gracilariopsis chorda provides insights into genome size evolution in Rhodophyta.</title>
        <authorList>
            <person name="Lee J."/>
            <person name="Yang E.C."/>
            <person name="Graf L."/>
            <person name="Yang J.H."/>
            <person name="Qiu H."/>
            <person name="Zel Zion U."/>
            <person name="Chan C.X."/>
            <person name="Stephens T.G."/>
            <person name="Weber A.P.M."/>
            <person name="Boo G.H."/>
            <person name="Boo S.M."/>
            <person name="Kim K.M."/>
            <person name="Shin Y."/>
            <person name="Jung M."/>
            <person name="Lee S.J."/>
            <person name="Yim H.S."/>
            <person name="Lee J.H."/>
            <person name="Bhattacharya D."/>
            <person name="Yoon H.S."/>
        </authorList>
    </citation>
    <scope>NUCLEOTIDE SEQUENCE [LARGE SCALE GENOMIC DNA]</scope>
    <source>
        <strain evidence="7 8">SKKU-2015</strain>
        <tissue evidence="7">Whole body</tissue>
    </source>
</reference>
<dbReference type="InterPro" id="IPR031693">
    <property type="entry name" value="Sin3_C"/>
</dbReference>
<evidence type="ECO:0000313" key="8">
    <source>
        <dbReference type="Proteomes" id="UP000247409"/>
    </source>
</evidence>
<feature type="compositionally biased region" description="Polar residues" evidence="5">
    <location>
        <begin position="636"/>
        <end position="648"/>
    </location>
</feature>
<feature type="compositionally biased region" description="Low complexity" evidence="5">
    <location>
        <begin position="289"/>
        <end position="314"/>
    </location>
</feature>
<feature type="compositionally biased region" description="Pro residues" evidence="5">
    <location>
        <begin position="73"/>
        <end position="92"/>
    </location>
</feature>
<dbReference type="GO" id="GO:0000118">
    <property type="term" value="C:histone deacetylase complex"/>
    <property type="evidence" value="ECO:0007669"/>
    <property type="project" value="TreeGrafter"/>
</dbReference>
<gene>
    <name evidence="7" type="ORF">BWQ96_00535</name>
</gene>
<feature type="compositionally biased region" description="Polar residues" evidence="5">
    <location>
        <begin position="435"/>
        <end position="446"/>
    </location>
</feature>
<dbReference type="STRING" id="448386.A0A2V3J6N2"/>
<dbReference type="FunFam" id="1.20.1160.11:FF:000001">
    <property type="entry name" value="Paired amphipathic helix protein Sin3"/>
    <property type="match status" value="1"/>
</dbReference>
<feature type="compositionally biased region" description="Polar residues" evidence="5">
    <location>
        <begin position="545"/>
        <end position="570"/>
    </location>
</feature>
<feature type="region of interest" description="Disordered" evidence="5">
    <location>
        <begin position="1796"/>
        <end position="1838"/>
    </location>
</feature>
<keyword evidence="2" id="KW-0678">Repressor</keyword>
<feature type="compositionally biased region" description="Pro residues" evidence="5">
    <location>
        <begin position="400"/>
        <end position="410"/>
    </location>
</feature>
<dbReference type="GO" id="GO:0000122">
    <property type="term" value="P:negative regulation of transcription by RNA polymerase II"/>
    <property type="evidence" value="ECO:0007669"/>
    <property type="project" value="TreeGrafter"/>
</dbReference>
<dbReference type="InterPro" id="IPR036600">
    <property type="entry name" value="PAH_sf"/>
</dbReference>
<feature type="compositionally biased region" description="Pro residues" evidence="5">
    <location>
        <begin position="38"/>
        <end position="50"/>
    </location>
</feature>
<evidence type="ECO:0000256" key="2">
    <source>
        <dbReference type="ARBA" id="ARBA00022491"/>
    </source>
</evidence>
<feature type="compositionally biased region" description="Pro residues" evidence="5">
    <location>
        <begin position="420"/>
        <end position="432"/>
    </location>
</feature>
<feature type="region of interest" description="Disordered" evidence="5">
    <location>
        <begin position="773"/>
        <end position="821"/>
    </location>
</feature>
<sequence>MRPVDSNRASPSLPPPRRPDPSPLRSLHASPPTALQPQPQPQPQPLPRPILLPSSRASAVMQTLPTFQHAPPRRPSPPLPRLPVDPPPPSLYPHPLRVSISPLVHDPAHPPPPPNGQPPPPPPRIPPPSHLPYARSLPIEPRARPLPPPHFDVYHIPQHSVQPPRLVDRAPSPVLLPVLNNPPPNNSSQQQPPSRTLRSAPTHSDPAPDESSSHPSSAPRIDHIPHSQQQQTQSMPLPHSQSQPSQPNHESQSLQQQHSTNDRAARHSQSHQTQSSQPPQPQHQPPQHQPSQQPQQQPQQQQPQQPQQQQSASQRDSQKQTAQTLTRLQLPETTIPLRPPHGSLPLPPPPDPSRSPPRQSTQSASFDAAAKPPTQPNPPHQAMHVPPPRSLAHEGYAQPPGLPMHYAPPKPHWHHQQHLMPPPPHGQPPPPHVMGTTSVPNHSSYQPDAHWHVHHPHSVAAYDRSAATRPHPSAPTDPTKPHARPNWPPVRFPPPPGTPPRGAPHLQHHPPEQQQQQNHRKQGDRQMSDAPSYPYQPRQQHLLPESQQHAIDATQPTAAASNLHQRSQSPVPHHMALSGSAMEQHTPPSLSTVPNGPSRQSGVVPTQPSSSRDQASPQMESPAQPPTPHDDAQGILSPSATNDQGKQPSQRDRDRERAVQGLPQAPQQGADGNSANQRRELKVEDALAYLEKVKSQFADHIGVYNQFLDIMKEFKAQSIDTTEVICRVSDLFRGHKELILGFNTFLPPGYNICVTEVTSGVLKAGFEGPSGFRELPSASKVLPKNSNSRSNSKKRQNAANSTATASASALSPKRKDSKKPLHISSSTQLSNLNAQPFHSAPAAHRNLQQTPAALPAEASDKQQTAPQPLPGPDKQSGPTNRALTSRCPRSKHSAIEDNMRPQQAANMSRQAGVKQEETQARALEFERAMGFVTSIKERFAGSPTTFNEFLDTLTRFRSEQTSIREVFETVASLFGPHKDLLAQFKEFLPSIAITGFSETRSARTRPSPNDRPAVHSTPPRRPTSNGLSKARHRPRDMKFFDGLKTRLGPSKIHLYNEFIKCLSLFSQQIVTREELLHLTSEILRDDRDAYQDFLHYLHHVGTTGGSGFDNDNMPSSISFEGEQSPVDQERINFFKSHSMTEIAIEHGVESEDNLFRCEDDRYELDLVIETNAATIMKLETIEATISTLQEGDKKRHALAPNALSPIHFNAIQRIYGESGPEVVSQVKLNPFLAVPVVLKRLKEKDISWRRARMEMNRVWREVGERNFHRSLDHRSPCFKAVDKKDLSTKSLLSDILDPVGSVAAREAEVTRNRGYAVENGGGGSNHRSQAVEAVAIAAKQPPDSPRSLTLRFESEQIHNVVFEILNHVVDENGKQHIAELHGLINAFFEVNCGLKEAKNSEETRKAGEIPVLYGDESVYLMVRLYHFMFERIKIAQNLCREQVADRDWRQKLNKEGRKNLVMKTCVPSIESKPWHITKGLNGAEIDHKFKLGPETESAEEIFEGFLGHAKAFARGKLEWAKFEDKLRVLLGADSYCLFTIDKVVQKLVKAIEAVYNKESHSRPFCEMFLRTHSLLEKCKRNEGRLDEHGVDVIQSVAVCKHIVESRNAGTNLMRFRSSHDQEDCSIVEINVLGHTVDEDGLNGRRKEAELRDEFLGFCSSFGDCAHHQNLNQDDKSSDDFRNENPDENERKRARSGDTGDDRRGKRRRTNDPDFLRFVGEPEKVVKRLQSSSIAIRNDLQWTFTQAGKIEYTKGTSDFFMNMSRRFGNDFSSKRTQMNEENAWVQKMRRMFNIKAEEGGEAESRLSHDVHMTDGDAKDQARDSEAREPSEQEQRNEER</sequence>
<feature type="compositionally biased region" description="Basic and acidic residues" evidence="5">
    <location>
        <begin position="1672"/>
        <end position="1713"/>
    </location>
</feature>
<dbReference type="GO" id="GO:0003714">
    <property type="term" value="F:transcription corepressor activity"/>
    <property type="evidence" value="ECO:0007669"/>
    <property type="project" value="InterPro"/>
</dbReference>
<dbReference type="SMART" id="SM00761">
    <property type="entry name" value="HDAC_interact"/>
    <property type="match status" value="1"/>
</dbReference>
<dbReference type="GO" id="GO:0000785">
    <property type="term" value="C:chromatin"/>
    <property type="evidence" value="ECO:0007669"/>
    <property type="project" value="TreeGrafter"/>
</dbReference>
<comment type="caution">
    <text evidence="7">The sequence shown here is derived from an EMBL/GenBank/DDBJ whole genome shotgun (WGS) entry which is preliminary data.</text>
</comment>
<evidence type="ECO:0000256" key="3">
    <source>
        <dbReference type="ARBA" id="ARBA00023242"/>
    </source>
</evidence>